<name>A0A2H3KJK4_9CHLR</name>
<dbReference type="InterPro" id="IPR050266">
    <property type="entry name" value="AB_hydrolase_sf"/>
</dbReference>
<dbReference type="SUPFAM" id="SSF53474">
    <property type="entry name" value="alpha/beta-Hydrolases"/>
    <property type="match status" value="1"/>
</dbReference>
<dbReference type="PANTHER" id="PTHR43798">
    <property type="entry name" value="MONOACYLGLYCEROL LIPASE"/>
    <property type="match status" value="1"/>
</dbReference>
<dbReference type="Proteomes" id="UP000220922">
    <property type="component" value="Unassembled WGS sequence"/>
</dbReference>
<gene>
    <name evidence="2" type="ORF">A9Q02_03105</name>
</gene>
<keyword evidence="3" id="KW-1185">Reference proteome</keyword>
<dbReference type="RefSeq" id="WP_097653807.1">
    <property type="nucleotide sequence ID" value="NZ_LYXE01000110.1"/>
</dbReference>
<keyword evidence="2" id="KW-0378">Hydrolase</keyword>
<dbReference type="Pfam" id="PF00561">
    <property type="entry name" value="Abhydrolase_1"/>
    <property type="match status" value="1"/>
</dbReference>
<dbReference type="AlphaFoldDB" id="A0A2H3KJK4"/>
<evidence type="ECO:0000313" key="2">
    <source>
        <dbReference type="EMBL" id="PDV98082.1"/>
    </source>
</evidence>
<comment type="caution">
    <text evidence="2">The sequence shown here is derived from an EMBL/GenBank/DDBJ whole genome shotgun (WGS) entry which is preliminary data.</text>
</comment>
<dbReference type="InterPro" id="IPR029058">
    <property type="entry name" value="AB_hydrolase_fold"/>
</dbReference>
<dbReference type="InterPro" id="IPR000073">
    <property type="entry name" value="AB_hydrolase_1"/>
</dbReference>
<dbReference type="Gene3D" id="3.40.50.1820">
    <property type="entry name" value="alpha/beta hydrolase"/>
    <property type="match status" value="1"/>
</dbReference>
<evidence type="ECO:0000313" key="3">
    <source>
        <dbReference type="Proteomes" id="UP000220922"/>
    </source>
</evidence>
<proteinExistence type="predicted"/>
<evidence type="ECO:0000259" key="1">
    <source>
        <dbReference type="Pfam" id="PF00561"/>
    </source>
</evidence>
<accession>A0A2H3KJK4</accession>
<dbReference type="OrthoDB" id="5729753at2"/>
<protein>
    <submittedName>
        <fullName evidence="2">Alpha/beta hydrolase</fullName>
    </submittedName>
</protein>
<organism evidence="2 3">
    <name type="scientific">Candidatus Chloroploca asiatica</name>
    <dbReference type="NCBI Taxonomy" id="1506545"/>
    <lineage>
        <taxon>Bacteria</taxon>
        <taxon>Bacillati</taxon>
        <taxon>Chloroflexota</taxon>
        <taxon>Chloroflexia</taxon>
        <taxon>Chloroflexales</taxon>
        <taxon>Chloroflexineae</taxon>
        <taxon>Oscillochloridaceae</taxon>
        <taxon>Candidatus Chloroploca</taxon>
    </lineage>
</organism>
<reference evidence="2 3" key="1">
    <citation type="submission" date="2016-05" db="EMBL/GenBank/DDBJ databases">
        <authorList>
            <person name="Lavstsen T."/>
            <person name="Jespersen J.S."/>
        </authorList>
    </citation>
    <scope>NUCLEOTIDE SEQUENCE [LARGE SCALE GENOMIC DNA]</scope>
    <source>
        <strain evidence="2 3">B7-9</strain>
    </source>
</reference>
<dbReference type="GO" id="GO:0016787">
    <property type="term" value="F:hydrolase activity"/>
    <property type="evidence" value="ECO:0007669"/>
    <property type="project" value="UniProtKB-KW"/>
</dbReference>
<sequence>MHPTNHLAFGGQGPILHLAPANGFPPETYRPFAEALTPHFRVIGHRPRPLRGTHPPASISSWHDLAADLSTDLDYLGNERIIGVGHSLGGILSLYCAARQPERFRGLVLIDPVLLPHLLLPVLWLMRKRGLQHYFPLARGAARRRDRFASHDEARTRYTGRGAFANFVPAAFDGYLEGGLRPAPDGGFELAWPRAWESHIFGLAPIDAWNALRHIHVPLLIIRGTESDLIIDRSWVELQRYAPHAHLAEVAGGHMVPMEQPEAVAEVIVAWARGVNADKKAS</sequence>
<dbReference type="EMBL" id="LYXE01000110">
    <property type="protein sequence ID" value="PDV98082.1"/>
    <property type="molecule type" value="Genomic_DNA"/>
</dbReference>
<feature type="domain" description="AB hydrolase-1" evidence="1">
    <location>
        <begin position="30"/>
        <end position="260"/>
    </location>
</feature>